<evidence type="ECO:0000313" key="2">
    <source>
        <dbReference type="Proteomes" id="UP000072867"/>
    </source>
</evidence>
<gene>
    <name evidence="1" type="ORF">NS319_14855</name>
</gene>
<dbReference type="Proteomes" id="UP000072867">
    <property type="component" value="Unassembled WGS sequence"/>
</dbReference>
<comment type="caution">
    <text evidence="1">The sequence shown here is derived from an EMBL/GenBank/DDBJ whole genome shotgun (WGS) entry which is preliminary data.</text>
</comment>
<dbReference type="PATRIC" id="fig|33051.3.peg.384"/>
<organism evidence="1 2">
    <name type="scientific">Sphingomonas sanguinis</name>
    <dbReference type="NCBI Taxonomy" id="33051"/>
    <lineage>
        <taxon>Bacteria</taxon>
        <taxon>Pseudomonadati</taxon>
        <taxon>Pseudomonadota</taxon>
        <taxon>Alphaproteobacteria</taxon>
        <taxon>Sphingomonadales</taxon>
        <taxon>Sphingomonadaceae</taxon>
        <taxon>Sphingomonas</taxon>
    </lineage>
</organism>
<evidence type="ECO:0000313" key="1">
    <source>
        <dbReference type="EMBL" id="KTT68261.1"/>
    </source>
</evidence>
<dbReference type="EMBL" id="LDTD01000117">
    <property type="protein sequence ID" value="KTT68261.1"/>
    <property type="molecule type" value="Genomic_DNA"/>
</dbReference>
<proteinExistence type="predicted"/>
<dbReference type="AlphaFoldDB" id="A0A147HTT4"/>
<sequence length="297" mass="28809">MLAAGVAMMVAAPIAAQSTFPTRASGVRAGGSVLMICDANASNCAPAAPTNPMPVTAMGGGASSSATSQSVVPATDSAPFPVVGNVAAGSADSGAPVKIGGVVTTNLGFSADGVRVDLITDSRRQLRVVAGGAAQAPVDTGTQVFLSYPPGVGSGSAFPSGSLGYVWNGSNVIAARGDASGAFIGASQFWTESTAALAASGTLTGTLRSNGGTAGGVGSRFAFFTVSAFSDVAGGTLYVDVTVDGGTTWRQVGSVALVAGSSATLKVPVTAAGYRGRVVNGTNAQGAALVTTSYSVN</sequence>
<reference evidence="1 2" key="1">
    <citation type="journal article" date="2016" name="Front. Microbiol.">
        <title>Genomic Resource of Rice Seed Associated Bacteria.</title>
        <authorList>
            <person name="Midha S."/>
            <person name="Bansal K."/>
            <person name="Sharma S."/>
            <person name="Kumar N."/>
            <person name="Patil P.P."/>
            <person name="Chaudhry V."/>
            <person name="Patil P.B."/>
        </authorList>
    </citation>
    <scope>NUCLEOTIDE SEQUENCE [LARGE SCALE GENOMIC DNA]</scope>
    <source>
        <strain evidence="1 2">NS319</strain>
    </source>
</reference>
<accession>A0A147HTT4</accession>
<name>A0A147HTT4_9SPHN</name>
<protein>
    <submittedName>
        <fullName evidence="1">Uncharacterized protein</fullName>
    </submittedName>
</protein>